<dbReference type="PANTHER" id="PTHR33193">
    <property type="entry name" value="DOMAIN PROTEIN, PUTATIVE (DUF3511)-RELATED"/>
    <property type="match status" value="1"/>
</dbReference>
<organism evidence="1 2">
    <name type="scientific">Carpinus fangiana</name>
    <dbReference type="NCBI Taxonomy" id="176857"/>
    <lineage>
        <taxon>Eukaryota</taxon>
        <taxon>Viridiplantae</taxon>
        <taxon>Streptophyta</taxon>
        <taxon>Embryophyta</taxon>
        <taxon>Tracheophyta</taxon>
        <taxon>Spermatophyta</taxon>
        <taxon>Magnoliopsida</taxon>
        <taxon>eudicotyledons</taxon>
        <taxon>Gunneridae</taxon>
        <taxon>Pentapetalae</taxon>
        <taxon>rosids</taxon>
        <taxon>fabids</taxon>
        <taxon>Fagales</taxon>
        <taxon>Betulaceae</taxon>
        <taxon>Carpinus</taxon>
    </lineage>
</organism>
<dbReference type="InterPro" id="IPR021899">
    <property type="entry name" value="DUF3511"/>
</dbReference>
<accession>A0A5N6QVH0</accession>
<evidence type="ECO:0000313" key="1">
    <source>
        <dbReference type="EMBL" id="KAE8010300.1"/>
    </source>
</evidence>
<dbReference type="PANTHER" id="PTHR33193:SF13">
    <property type="entry name" value="EXPRESSED PROTEIN"/>
    <property type="match status" value="1"/>
</dbReference>
<reference evidence="1 2" key="1">
    <citation type="submission" date="2019-06" db="EMBL/GenBank/DDBJ databases">
        <title>A chromosomal-level reference genome of Carpinus fangiana (Coryloideae, Betulaceae).</title>
        <authorList>
            <person name="Yang X."/>
            <person name="Wang Z."/>
            <person name="Zhang L."/>
            <person name="Hao G."/>
            <person name="Liu J."/>
            <person name="Yang Y."/>
        </authorList>
    </citation>
    <scope>NUCLEOTIDE SEQUENCE [LARGE SCALE GENOMIC DNA]</scope>
    <source>
        <strain evidence="1">Cfa_2016G</strain>
        <tissue evidence="1">Leaf</tissue>
    </source>
</reference>
<dbReference type="Pfam" id="PF12023">
    <property type="entry name" value="DUF3511"/>
    <property type="match status" value="1"/>
</dbReference>
<evidence type="ECO:0008006" key="3">
    <source>
        <dbReference type="Google" id="ProtNLM"/>
    </source>
</evidence>
<dbReference type="AlphaFoldDB" id="A0A5N6QVH0"/>
<dbReference type="EMBL" id="CM017322">
    <property type="protein sequence ID" value="KAE8010300.1"/>
    <property type="molecule type" value="Genomic_DNA"/>
</dbReference>
<evidence type="ECO:0000313" key="2">
    <source>
        <dbReference type="Proteomes" id="UP000327013"/>
    </source>
</evidence>
<protein>
    <recommendedName>
        <fullName evidence="3">DUF3511 domain-containing protein</fullName>
    </recommendedName>
</protein>
<gene>
    <name evidence="1" type="ORF">FH972_006682</name>
</gene>
<name>A0A5N6QVH0_9ROSI</name>
<dbReference type="OrthoDB" id="660385at2759"/>
<dbReference type="Proteomes" id="UP000327013">
    <property type="component" value="Chromosome 2"/>
</dbReference>
<keyword evidence="2" id="KW-1185">Reference proteome</keyword>
<proteinExistence type="predicted"/>
<sequence>MEKIRYRSYGAGRRLEIVTVRNLSENKMYLGRSYPSPIRYQYHSSVNTRKKTSSLAVRKWWNDPEMKRRRRVAKYRLYSAEGKVKSSLKKGFRWIKRKCIMIVRRL</sequence>